<organism evidence="1 2">
    <name type="scientific">Motilimonas cestriensis</name>
    <dbReference type="NCBI Taxonomy" id="2742685"/>
    <lineage>
        <taxon>Bacteria</taxon>
        <taxon>Pseudomonadati</taxon>
        <taxon>Pseudomonadota</taxon>
        <taxon>Gammaproteobacteria</taxon>
        <taxon>Alteromonadales</taxon>
        <taxon>Alteromonadales genera incertae sedis</taxon>
        <taxon>Motilimonas</taxon>
    </lineage>
</organism>
<dbReference type="RefSeq" id="WP_233054843.1">
    <property type="nucleotide sequence ID" value="NZ_JAIMJA010000033.1"/>
</dbReference>
<name>A0ABS8WHI9_9GAMM</name>
<evidence type="ECO:0000313" key="1">
    <source>
        <dbReference type="EMBL" id="MCE2597101.1"/>
    </source>
</evidence>
<dbReference type="Proteomes" id="UP001201273">
    <property type="component" value="Unassembled WGS sequence"/>
</dbReference>
<dbReference type="EMBL" id="JAIMJA010000033">
    <property type="protein sequence ID" value="MCE2597101.1"/>
    <property type="molecule type" value="Genomic_DNA"/>
</dbReference>
<evidence type="ECO:0000313" key="2">
    <source>
        <dbReference type="Proteomes" id="UP001201273"/>
    </source>
</evidence>
<comment type="caution">
    <text evidence="1">The sequence shown here is derived from an EMBL/GenBank/DDBJ whole genome shotgun (WGS) entry which is preliminary data.</text>
</comment>
<proteinExistence type="predicted"/>
<gene>
    <name evidence="1" type="ORF">K6Y31_20205</name>
</gene>
<keyword evidence="2" id="KW-1185">Reference proteome</keyword>
<reference evidence="1 2" key="1">
    <citation type="journal article" date="2022" name="Environ. Microbiol. Rep.">
        <title>Eco-phylogenetic analyses reveal divergent evolution of vitamin B12 metabolism in the marine bacterial family 'Psychromonadaceae'.</title>
        <authorList>
            <person name="Jin X."/>
            <person name="Yang Y."/>
            <person name="Cao H."/>
            <person name="Gao B."/>
            <person name="Zhao Z."/>
        </authorList>
    </citation>
    <scope>NUCLEOTIDE SEQUENCE [LARGE SCALE GENOMIC DNA]</scope>
    <source>
        <strain evidence="1 2">MKS20</strain>
    </source>
</reference>
<accession>A0ABS8WHI9</accession>
<protein>
    <submittedName>
        <fullName evidence="1">Uncharacterized protein</fullName>
    </submittedName>
</protein>
<sequence length="169" mass="19292">MLDLWGAKFDFDHWQHFIRQIKGRAESKLDCAIVNAHNFELFTDKLQKQLPGYTEQQVKRATAVALLGSVSVDSELLKQRIIPSPPPPITDELLELHKLGLMDLETLFTGFSTDEQIAICTTSGFGRYIAAARHERMRGRFLSEIDLVEFGLSSNLCKLKRVERTFIVR</sequence>